<keyword evidence="3" id="KW-0963">Cytoplasm</keyword>
<dbReference type="KEGG" id="mou:OU421_11460"/>
<dbReference type="PANTHER" id="PTHR23073">
    <property type="entry name" value="26S PROTEASOME REGULATORY SUBUNIT"/>
    <property type="match status" value="1"/>
</dbReference>
<organism evidence="12 13">
    <name type="scientific">Methanogenium organophilum</name>
    <dbReference type="NCBI Taxonomy" id="2199"/>
    <lineage>
        <taxon>Archaea</taxon>
        <taxon>Methanobacteriati</taxon>
        <taxon>Methanobacteriota</taxon>
        <taxon>Stenosarchaea group</taxon>
        <taxon>Methanomicrobia</taxon>
        <taxon>Methanomicrobiales</taxon>
        <taxon>Methanomicrobiaceae</taxon>
        <taxon>Methanogenium</taxon>
    </lineage>
</organism>
<dbReference type="Pfam" id="PF17862">
    <property type="entry name" value="AAA_lid_3"/>
    <property type="match status" value="1"/>
</dbReference>
<dbReference type="GeneID" id="76835728"/>
<name>A0A9X9S3I5_METOG</name>
<evidence type="ECO:0000256" key="2">
    <source>
        <dbReference type="ARBA" id="ARBA00006914"/>
    </source>
</evidence>
<dbReference type="Gene3D" id="3.40.50.300">
    <property type="entry name" value="P-loop containing nucleotide triphosphate hydrolases"/>
    <property type="match status" value="1"/>
</dbReference>
<dbReference type="InterPro" id="IPR003959">
    <property type="entry name" value="ATPase_AAA_core"/>
</dbReference>
<evidence type="ECO:0000256" key="9">
    <source>
        <dbReference type="RuleBase" id="RU003651"/>
    </source>
</evidence>
<evidence type="ECO:0000256" key="8">
    <source>
        <dbReference type="ARBA" id="ARBA00023186"/>
    </source>
</evidence>
<dbReference type="InterPro" id="IPR003960">
    <property type="entry name" value="ATPase_AAA_CS"/>
</dbReference>
<evidence type="ECO:0000256" key="7">
    <source>
        <dbReference type="ARBA" id="ARBA00023054"/>
    </source>
</evidence>
<dbReference type="EMBL" id="CP113361">
    <property type="protein sequence ID" value="WAI01021.1"/>
    <property type="molecule type" value="Genomic_DNA"/>
</dbReference>
<dbReference type="InterPro" id="IPR050221">
    <property type="entry name" value="26S_Proteasome_ATPase"/>
</dbReference>
<dbReference type="Gene3D" id="2.40.50.140">
    <property type="entry name" value="Nucleic acid-binding proteins"/>
    <property type="match status" value="1"/>
</dbReference>
<dbReference type="RefSeq" id="WP_268186230.1">
    <property type="nucleotide sequence ID" value="NZ_CP113361.1"/>
</dbReference>
<dbReference type="NCBIfam" id="NF003069">
    <property type="entry name" value="PRK03992.1"/>
    <property type="match status" value="1"/>
</dbReference>
<evidence type="ECO:0000256" key="3">
    <source>
        <dbReference type="ARBA" id="ARBA00022490"/>
    </source>
</evidence>
<evidence type="ECO:0000313" key="12">
    <source>
        <dbReference type="EMBL" id="WAI01021.1"/>
    </source>
</evidence>
<dbReference type="GO" id="GO:0000502">
    <property type="term" value="C:proteasome complex"/>
    <property type="evidence" value="ECO:0007669"/>
    <property type="project" value="UniProtKB-KW"/>
</dbReference>
<dbReference type="Pfam" id="PF00004">
    <property type="entry name" value="AAA"/>
    <property type="match status" value="1"/>
</dbReference>
<dbReference type="GO" id="GO:0005524">
    <property type="term" value="F:ATP binding"/>
    <property type="evidence" value="ECO:0007669"/>
    <property type="project" value="UniProtKB-KW"/>
</dbReference>
<evidence type="ECO:0000259" key="11">
    <source>
        <dbReference type="SMART" id="SM00382"/>
    </source>
</evidence>
<dbReference type="InterPro" id="IPR003593">
    <property type="entry name" value="AAA+_ATPase"/>
</dbReference>
<gene>
    <name evidence="12" type="ORF">OU421_11460</name>
</gene>
<keyword evidence="8" id="KW-0143">Chaperone</keyword>
<keyword evidence="7 10" id="KW-0175">Coiled coil</keyword>
<dbReference type="GO" id="GO:0005737">
    <property type="term" value="C:cytoplasm"/>
    <property type="evidence" value="ECO:0007669"/>
    <property type="project" value="UniProtKB-SubCell"/>
</dbReference>
<dbReference type="InterPro" id="IPR027417">
    <property type="entry name" value="P-loop_NTPase"/>
</dbReference>
<dbReference type="Gene3D" id="1.10.8.60">
    <property type="match status" value="1"/>
</dbReference>
<dbReference type="InterPro" id="IPR012340">
    <property type="entry name" value="NA-bd_OB-fold"/>
</dbReference>
<dbReference type="SMART" id="SM00382">
    <property type="entry name" value="AAA"/>
    <property type="match status" value="1"/>
</dbReference>
<comment type="subcellular location">
    <subcellularLocation>
        <location evidence="1">Cytoplasm</location>
    </subcellularLocation>
</comment>
<feature type="domain" description="AAA+ ATPase" evidence="11">
    <location>
        <begin position="173"/>
        <end position="312"/>
    </location>
</feature>
<keyword evidence="6 12" id="KW-0647">Proteasome</keyword>
<evidence type="ECO:0000256" key="5">
    <source>
        <dbReference type="ARBA" id="ARBA00022840"/>
    </source>
</evidence>
<accession>A0A9X9S3I5</accession>
<dbReference type="Proteomes" id="UP001163096">
    <property type="component" value="Chromosome"/>
</dbReference>
<feature type="coiled-coil region" evidence="10">
    <location>
        <begin position="27"/>
        <end position="61"/>
    </location>
</feature>
<evidence type="ECO:0000256" key="10">
    <source>
        <dbReference type="SAM" id="Coils"/>
    </source>
</evidence>
<evidence type="ECO:0000256" key="6">
    <source>
        <dbReference type="ARBA" id="ARBA00022942"/>
    </source>
</evidence>
<dbReference type="PROSITE" id="PS00674">
    <property type="entry name" value="AAA"/>
    <property type="match status" value="1"/>
</dbReference>
<dbReference type="AlphaFoldDB" id="A0A9X9S3I5"/>
<protein>
    <submittedName>
        <fullName evidence="12">Proteasome-activating nucleotidase</fullName>
    </submittedName>
</protein>
<proteinExistence type="inferred from homology"/>
<reference evidence="12" key="1">
    <citation type="submission" date="2022-11" db="EMBL/GenBank/DDBJ databases">
        <title>Complete genome sequence of Methanogenium organophilum DSM 3596.</title>
        <authorList>
            <person name="Chen S.-C."/>
            <person name="Lai S.-J."/>
            <person name="You Y.-T."/>
        </authorList>
    </citation>
    <scope>NUCLEOTIDE SEQUENCE</scope>
    <source>
        <strain evidence="12">DSM 3596</strain>
    </source>
</reference>
<evidence type="ECO:0000256" key="4">
    <source>
        <dbReference type="ARBA" id="ARBA00022741"/>
    </source>
</evidence>
<sequence>MDESIINNTNTESNLASMTDQEYEEVIDSLQEKIDIQGKEIFSLKKETEQLKKENNQLKRTPLFVASIIDILDSGEVYLRQQGNNQEYITGSTDELKSQLKPGMKVAVNNALSIVRIVGNSVDSRVRVMELIESPDITFEKIGGLREEIEEVREAVEYPLTKPEVFRRIGVEPPKGILLYGPPGTGKTLIAKAVAHQANATFIRMSGSELVHKFIGEGAQMVRDLFTMARERAPSIVFIDEIDAIGTMRLHDGTSGSAEVQRTLMQLLAEMDGFDNRGDVRIMGATNRVDMLDPALLRPGRFDRVLMVPLPDTAARHEILKIHSAKMQLRGVPLDKLAAETENTTGAELEAICREAGMMAVRRDSDAITWSDFEQAMRKVKDKTQSQDIMFL</sequence>
<keyword evidence="13" id="KW-1185">Reference proteome</keyword>
<keyword evidence="4 9" id="KW-0547">Nucleotide-binding</keyword>
<dbReference type="GO" id="GO:0016887">
    <property type="term" value="F:ATP hydrolysis activity"/>
    <property type="evidence" value="ECO:0007669"/>
    <property type="project" value="InterPro"/>
</dbReference>
<evidence type="ECO:0000313" key="13">
    <source>
        <dbReference type="Proteomes" id="UP001163096"/>
    </source>
</evidence>
<keyword evidence="5 9" id="KW-0067">ATP-binding</keyword>
<dbReference type="SUPFAM" id="SSF52540">
    <property type="entry name" value="P-loop containing nucleoside triphosphate hydrolases"/>
    <property type="match status" value="1"/>
</dbReference>
<comment type="similarity">
    <text evidence="2 9">Belongs to the AAA ATPase family.</text>
</comment>
<dbReference type="FunFam" id="3.40.50.300:FF:000033">
    <property type="entry name" value="26S protease regulatory subunit 6B"/>
    <property type="match status" value="1"/>
</dbReference>
<evidence type="ECO:0000256" key="1">
    <source>
        <dbReference type="ARBA" id="ARBA00004496"/>
    </source>
</evidence>
<dbReference type="InterPro" id="IPR041569">
    <property type="entry name" value="AAA_lid_3"/>
</dbReference>